<sequence>MSSAQQCAKTIQDMMECPICCLRFERPLQLSCGHSFCGNCVDRLVADARNARLEEEDFIFHPLGQAARPVAADVNRGVERLNQNREEAERARLVPNLFGLEVFSTSSACCPQR</sequence>
<organism evidence="5 6">
    <name type="scientific">Parelaphostrongylus tenuis</name>
    <name type="common">Meningeal worm</name>
    <dbReference type="NCBI Taxonomy" id="148309"/>
    <lineage>
        <taxon>Eukaryota</taxon>
        <taxon>Metazoa</taxon>
        <taxon>Ecdysozoa</taxon>
        <taxon>Nematoda</taxon>
        <taxon>Chromadorea</taxon>
        <taxon>Rhabditida</taxon>
        <taxon>Rhabditina</taxon>
        <taxon>Rhabditomorpha</taxon>
        <taxon>Strongyloidea</taxon>
        <taxon>Metastrongylidae</taxon>
        <taxon>Parelaphostrongylus</taxon>
    </lineage>
</organism>
<keyword evidence="6" id="KW-1185">Reference proteome</keyword>
<dbReference type="InterPro" id="IPR017907">
    <property type="entry name" value="Znf_RING_CS"/>
</dbReference>
<dbReference type="Gene3D" id="3.30.40.10">
    <property type="entry name" value="Zinc/RING finger domain, C3HC4 (zinc finger)"/>
    <property type="match status" value="1"/>
</dbReference>
<protein>
    <recommendedName>
        <fullName evidence="4">Zinc finger RING-type eukaryotic domain-containing protein</fullName>
    </recommendedName>
</protein>
<keyword evidence="1" id="KW-0479">Metal-binding</keyword>
<dbReference type="PROSITE" id="PS00518">
    <property type="entry name" value="ZF_RING_1"/>
    <property type="match status" value="1"/>
</dbReference>
<dbReference type="AlphaFoldDB" id="A0AAD5MMF3"/>
<reference evidence="5" key="1">
    <citation type="submission" date="2021-06" db="EMBL/GenBank/DDBJ databases">
        <title>Parelaphostrongylus tenuis whole genome reference sequence.</title>
        <authorList>
            <person name="Garwood T.J."/>
            <person name="Larsen P.A."/>
            <person name="Fountain-Jones N.M."/>
            <person name="Garbe J.R."/>
            <person name="Macchietto M.G."/>
            <person name="Kania S.A."/>
            <person name="Gerhold R.W."/>
            <person name="Richards J.E."/>
            <person name="Wolf T.M."/>
        </authorList>
    </citation>
    <scope>NUCLEOTIDE SEQUENCE</scope>
    <source>
        <strain evidence="5">MNPRO001-30</strain>
        <tissue evidence="5">Meninges</tissue>
    </source>
</reference>
<accession>A0AAD5MMF3</accession>
<name>A0AAD5MMF3_PARTN</name>
<comment type="caution">
    <text evidence="5">The sequence shown here is derived from an EMBL/GenBank/DDBJ whole genome shotgun (WGS) entry which is preliminary data.</text>
</comment>
<dbReference type="GO" id="GO:0008270">
    <property type="term" value="F:zinc ion binding"/>
    <property type="evidence" value="ECO:0007669"/>
    <property type="project" value="UniProtKB-KW"/>
</dbReference>
<gene>
    <name evidence="5" type="ORF">KIN20_006306</name>
</gene>
<dbReference type="InterPro" id="IPR013083">
    <property type="entry name" value="Znf_RING/FYVE/PHD"/>
</dbReference>
<evidence type="ECO:0000313" key="5">
    <source>
        <dbReference type="EMBL" id="KAJ1350506.1"/>
    </source>
</evidence>
<feature type="domain" description="Zinc finger RING-type eukaryotic" evidence="4">
    <location>
        <begin position="17"/>
        <end position="43"/>
    </location>
</feature>
<keyword evidence="3" id="KW-0862">Zinc</keyword>
<evidence type="ECO:0000259" key="4">
    <source>
        <dbReference type="Pfam" id="PF13445"/>
    </source>
</evidence>
<evidence type="ECO:0000256" key="2">
    <source>
        <dbReference type="ARBA" id="ARBA00022771"/>
    </source>
</evidence>
<dbReference type="SUPFAM" id="SSF57850">
    <property type="entry name" value="RING/U-box"/>
    <property type="match status" value="1"/>
</dbReference>
<dbReference type="EMBL" id="JAHQIW010000876">
    <property type="protein sequence ID" value="KAJ1350506.1"/>
    <property type="molecule type" value="Genomic_DNA"/>
</dbReference>
<dbReference type="Pfam" id="PF13445">
    <property type="entry name" value="zf-RING_UBOX"/>
    <property type="match status" value="1"/>
</dbReference>
<keyword evidence="2" id="KW-0863">Zinc-finger</keyword>
<dbReference type="Proteomes" id="UP001196413">
    <property type="component" value="Unassembled WGS sequence"/>
</dbReference>
<proteinExistence type="predicted"/>
<evidence type="ECO:0000256" key="3">
    <source>
        <dbReference type="ARBA" id="ARBA00022833"/>
    </source>
</evidence>
<evidence type="ECO:0000313" key="6">
    <source>
        <dbReference type="Proteomes" id="UP001196413"/>
    </source>
</evidence>
<evidence type="ECO:0000256" key="1">
    <source>
        <dbReference type="ARBA" id="ARBA00022723"/>
    </source>
</evidence>
<dbReference type="InterPro" id="IPR027370">
    <property type="entry name" value="Znf-RING_euk"/>
</dbReference>